<evidence type="ECO:0000256" key="1">
    <source>
        <dbReference type="SAM" id="SignalP"/>
    </source>
</evidence>
<keyword evidence="1" id="KW-0732">Signal</keyword>
<reference evidence="2" key="1">
    <citation type="submission" date="2020-04" db="EMBL/GenBank/DDBJ databases">
        <title>Deep metagenomics examines the oral microbiome during advanced dental caries in children, revealing novel taxa and co-occurrences with host molecules.</title>
        <authorList>
            <person name="Baker J.L."/>
            <person name="Morton J.T."/>
            <person name="Dinis M."/>
            <person name="Alvarez R."/>
            <person name="Tran N.C."/>
            <person name="Knight R."/>
            <person name="Edlund A."/>
        </authorList>
    </citation>
    <scope>NUCLEOTIDE SEQUENCE</scope>
    <source>
        <strain evidence="2">JCVI_25_bin.9</strain>
    </source>
</reference>
<evidence type="ECO:0000313" key="3">
    <source>
        <dbReference type="Proteomes" id="UP000757461"/>
    </source>
</evidence>
<gene>
    <name evidence="2" type="ORF">HXN33_09495</name>
</gene>
<dbReference type="Proteomes" id="UP000757461">
    <property type="component" value="Unassembled WGS sequence"/>
</dbReference>
<sequence length="581" mass="65145">MKRLINRVFLLFLTVVGLAACSSEDTETTGKVQQSPANMTEFSVGDAPTRTAGEYVNGSGTDPNHVKFYWTGDDHIWVNKSTTGGTDLVKNDRSDLTAADKVERTKFFFNENLSANTYNVRYTGSKSTKADEVVFAKEQIQDAPNDARKIGEYGDCGVAVATKMADRKYTFNLTHKASYLVLNPYSSVHQFSTDVGVVAVFVQADQLINGTFKFDDNGLKYNAPDRPVSTVTNDKRKTTIWYYKQRFERNQLVSRTPSESLPIPASADVTKNGIIIVLPPGEYTNVKIDYALVDQATNGCGYYRKIYKKLKLEEGKTCHLEHDIKLADFSKDDYYTWDAPVGEYFWKGHEDKQLLLPVKDPVTQTEGFPDADSDARWYNATPGANTNVYQNVATRSAKDAMTANGAMWLAWQGTPTVDMGKMYVIHHHLYNGGVWFDTLEALRQKTGRPASHFTDFGPTKAYGGAMIDYRKKTETTDLATVPLNRSYADNERTPGINSNTKRMFLPARGYYDFLYRSGTTQLETPHQVVSPFFNTQGMYWTSTAFAGADGKKTALALIIDLENHKLILRRMDKRVGAPLLK</sequence>
<accession>A0A930I168</accession>
<feature type="chain" id="PRO_5037427585" description="Lipoprotein" evidence="1">
    <location>
        <begin position="20"/>
        <end position="581"/>
    </location>
</feature>
<name>A0A930I168_9BACT</name>
<organism evidence="2 3">
    <name type="scientific">Prevotella histicola</name>
    <dbReference type="NCBI Taxonomy" id="470565"/>
    <lineage>
        <taxon>Bacteria</taxon>
        <taxon>Pseudomonadati</taxon>
        <taxon>Bacteroidota</taxon>
        <taxon>Bacteroidia</taxon>
        <taxon>Bacteroidales</taxon>
        <taxon>Prevotellaceae</taxon>
        <taxon>Prevotella</taxon>
    </lineage>
</organism>
<evidence type="ECO:0000313" key="2">
    <source>
        <dbReference type="EMBL" id="MBF1415799.1"/>
    </source>
</evidence>
<proteinExistence type="predicted"/>
<comment type="caution">
    <text evidence="2">The sequence shown here is derived from an EMBL/GenBank/DDBJ whole genome shotgun (WGS) entry which is preliminary data.</text>
</comment>
<dbReference type="EMBL" id="JABZSQ010000224">
    <property type="protein sequence ID" value="MBF1415799.1"/>
    <property type="molecule type" value="Genomic_DNA"/>
</dbReference>
<feature type="signal peptide" evidence="1">
    <location>
        <begin position="1"/>
        <end position="19"/>
    </location>
</feature>
<evidence type="ECO:0008006" key="4">
    <source>
        <dbReference type="Google" id="ProtNLM"/>
    </source>
</evidence>
<protein>
    <recommendedName>
        <fullName evidence="4">Lipoprotein</fullName>
    </recommendedName>
</protein>
<dbReference type="AlphaFoldDB" id="A0A930I168"/>
<dbReference type="PROSITE" id="PS51257">
    <property type="entry name" value="PROKAR_LIPOPROTEIN"/>
    <property type="match status" value="1"/>
</dbReference>